<keyword evidence="1 8" id="KW-0808">Transferase</keyword>
<keyword evidence="5" id="KW-0547">Nucleotide-binding</keyword>
<dbReference type="InterPro" id="IPR003607">
    <property type="entry name" value="HD/PDEase_dom"/>
</dbReference>
<evidence type="ECO:0000256" key="3">
    <source>
        <dbReference type="ARBA" id="ARBA00022695"/>
    </source>
</evidence>
<dbReference type="SUPFAM" id="SSF81301">
    <property type="entry name" value="Nucleotidyltransferase"/>
    <property type="match status" value="1"/>
</dbReference>
<evidence type="ECO:0008006" key="13">
    <source>
        <dbReference type="Google" id="ProtNLM"/>
    </source>
</evidence>
<reference evidence="12" key="1">
    <citation type="submission" date="2017-09" db="EMBL/GenBank/DDBJ databases">
        <title>Depth-based differentiation of microbial function through sediment-hosted aquifers and enrichment of novel symbionts in the deep terrestrial subsurface.</title>
        <authorList>
            <person name="Probst A.J."/>
            <person name="Ladd B."/>
            <person name="Jarett J.K."/>
            <person name="Geller-Mcgrath D.E."/>
            <person name="Sieber C.M.K."/>
            <person name="Emerson J.B."/>
            <person name="Anantharaman K."/>
            <person name="Thomas B.C."/>
            <person name="Malmstrom R."/>
            <person name="Stieglmeier M."/>
            <person name="Klingl A."/>
            <person name="Woyke T."/>
            <person name="Ryan C.M."/>
            <person name="Banfield J.F."/>
        </authorList>
    </citation>
    <scope>NUCLEOTIDE SEQUENCE [LARGE SCALE GENOMIC DNA]</scope>
</reference>
<comment type="caution">
    <text evidence="11">The sequence shown here is derived from an EMBL/GenBank/DDBJ whole genome shotgun (WGS) entry which is preliminary data.</text>
</comment>
<accession>A0A2M7TJF2</accession>
<comment type="similarity">
    <text evidence="8">Belongs to the tRNA nucleotidyltransferase/poly(A) polymerase family.</text>
</comment>
<name>A0A2M7TJF2_UNCKA</name>
<dbReference type="Gene3D" id="1.10.3090.10">
    <property type="entry name" value="cca-adding enzyme, domain 2"/>
    <property type="match status" value="2"/>
</dbReference>
<dbReference type="Proteomes" id="UP000228920">
    <property type="component" value="Unassembled WGS sequence"/>
</dbReference>
<proteinExistence type="inferred from homology"/>
<evidence type="ECO:0000256" key="8">
    <source>
        <dbReference type="RuleBase" id="RU003953"/>
    </source>
</evidence>
<dbReference type="InterPro" id="IPR043519">
    <property type="entry name" value="NT_sf"/>
</dbReference>
<evidence type="ECO:0000256" key="7">
    <source>
        <dbReference type="ARBA" id="ARBA00022884"/>
    </source>
</evidence>
<evidence type="ECO:0000256" key="2">
    <source>
        <dbReference type="ARBA" id="ARBA00022694"/>
    </source>
</evidence>
<keyword evidence="7 8" id="KW-0694">RNA-binding</keyword>
<evidence type="ECO:0000256" key="5">
    <source>
        <dbReference type="ARBA" id="ARBA00022741"/>
    </source>
</evidence>
<dbReference type="CDD" id="cd00077">
    <property type="entry name" value="HDc"/>
    <property type="match status" value="1"/>
</dbReference>
<evidence type="ECO:0000259" key="9">
    <source>
        <dbReference type="Pfam" id="PF01743"/>
    </source>
</evidence>
<feature type="domain" description="Poly A polymerase head" evidence="9">
    <location>
        <begin position="66"/>
        <end position="229"/>
    </location>
</feature>
<evidence type="ECO:0000256" key="6">
    <source>
        <dbReference type="ARBA" id="ARBA00022842"/>
    </source>
</evidence>
<dbReference type="InterPro" id="IPR002646">
    <property type="entry name" value="PolA_pol_head_dom"/>
</dbReference>
<gene>
    <name evidence="11" type="ORF">COY32_03575</name>
</gene>
<dbReference type="Gene3D" id="3.30.460.10">
    <property type="entry name" value="Beta Polymerase, domain 2"/>
    <property type="match status" value="1"/>
</dbReference>
<dbReference type="AlphaFoldDB" id="A0A2M7TJF2"/>
<dbReference type="SUPFAM" id="SSF81891">
    <property type="entry name" value="Poly A polymerase C-terminal region-like"/>
    <property type="match status" value="1"/>
</dbReference>
<keyword evidence="2" id="KW-0819">tRNA processing</keyword>
<evidence type="ECO:0000313" key="12">
    <source>
        <dbReference type="Proteomes" id="UP000228920"/>
    </source>
</evidence>
<evidence type="ECO:0000259" key="10">
    <source>
        <dbReference type="Pfam" id="PF01966"/>
    </source>
</evidence>
<evidence type="ECO:0000256" key="1">
    <source>
        <dbReference type="ARBA" id="ARBA00022679"/>
    </source>
</evidence>
<dbReference type="Pfam" id="PF01966">
    <property type="entry name" value="HD"/>
    <property type="match status" value="1"/>
</dbReference>
<keyword evidence="3" id="KW-0548">Nucleotidyltransferase</keyword>
<keyword evidence="6" id="KW-0460">Magnesium</keyword>
<evidence type="ECO:0000256" key="4">
    <source>
        <dbReference type="ARBA" id="ARBA00022723"/>
    </source>
</evidence>
<dbReference type="InterPro" id="IPR050124">
    <property type="entry name" value="tRNA_CCA-adding_enzyme"/>
</dbReference>
<dbReference type="GO" id="GO:0003723">
    <property type="term" value="F:RNA binding"/>
    <property type="evidence" value="ECO:0007669"/>
    <property type="project" value="UniProtKB-KW"/>
</dbReference>
<dbReference type="GO" id="GO:0046872">
    <property type="term" value="F:metal ion binding"/>
    <property type="evidence" value="ECO:0007669"/>
    <property type="project" value="UniProtKB-KW"/>
</dbReference>
<feature type="domain" description="HD" evidence="10">
    <location>
        <begin position="758"/>
        <end position="859"/>
    </location>
</feature>
<dbReference type="PANTHER" id="PTHR47545">
    <property type="entry name" value="MULTIFUNCTIONAL CCA PROTEIN"/>
    <property type="match status" value="1"/>
</dbReference>
<organism evidence="11 12">
    <name type="scientific">candidate division WWE3 bacterium CG_4_10_14_0_2_um_filter_41_14</name>
    <dbReference type="NCBI Taxonomy" id="1975072"/>
    <lineage>
        <taxon>Bacteria</taxon>
        <taxon>Katanobacteria</taxon>
    </lineage>
</organism>
<dbReference type="EMBL" id="PFNL01000106">
    <property type="protein sequence ID" value="PIZ46287.1"/>
    <property type="molecule type" value="Genomic_DNA"/>
</dbReference>
<sequence length="1022" mass="115635">MSTKRLSKTQVSESLKTSESVEHTVWTVAELNEQFPNNTLASIEEDLSDPQFTPLWGLRERLGANVYLTGGIVRDALLAQAPKDYDFIVNFPNMPDHQTAREAFENYFGTADANSTQGERKIVGPFGTLVLAGEDYGVYRLFPPNMKEGDEPIDIAFPRREAPTEQSHGGAKDFDMQSDATLEVTEDLARRDFTVNALALEISQTPEGKQVFHLKDHVGGITDLQNKELNAVGDPHQRIAEYNSRALRALRFAVQKHLALSPTLQEVIKRLNAKNETQPPLLAKVKPDGRFVIPRETVAKEVLKAFGHDPTKTLELSEELGFLADLFPEFFSFEPLSKRELPSKLRTRTELTNESHPLDDPTFNTALRTRVFEHAKRALTHHKELFDEVATVDDYLFILTYELGKSHHFAYTDAKGSERFTPEYLLLSQSYMKQMVDRLALDSMSTNHHLKVHPDRIEHMMGRYYDAISLLSVDLDYRQQDPHLPLSAQLIERILRTFPELTNDPLWRILQSNVISASDSDLGVDQLARLEQQLCEVETIQANAPDRDEQIISGGIFAKHFFFERSREIAVAVTSSDKLRLELISTNTFESDLQLRRRFFAKTMGPQSPTRTHWNNRLVAEKDGALLASQYKDETMAKRSVLRALERAACFSYLGESLDEAAINEPAIAAELGLREALVPFVESFANILAQDPQRALLWLENGFKKDMRNGLKSREVAAVLFPEIKPLMGCEQDDTYHSEGDVWTHTKLLYETAQKQGFEQTPELALAILFHDTGKPKTQTRELDRIHFFGHEKVSTTILREFFDRQGIDLDTSSIDTEKVLYAIEHHGDFYGNTPLSLLEARRFMPEGTKSLLYQLVVCDALASIPADPSRSSAEFVSNLTDLVQKIELEHIVPGAFDAFVESDEMTALVGTQSLSAKHELLYGLWIEALQQISDKKVDIEEISQRVKVSFIQANREWTRSYVGRALLMGKQCIARGITGKKIGELQNSLTDMLMDGQEVTEETISMLLLEKTRTQLESLA</sequence>
<dbReference type="SUPFAM" id="SSF109604">
    <property type="entry name" value="HD-domain/PDEase-like"/>
    <property type="match status" value="1"/>
</dbReference>
<dbReference type="InterPro" id="IPR006674">
    <property type="entry name" value="HD_domain"/>
</dbReference>
<dbReference type="GO" id="GO:0008033">
    <property type="term" value="P:tRNA processing"/>
    <property type="evidence" value="ECO:0007669"/>
    <property type="project" value="UniProtKB-KW"/>
</dbReference>
<dbReference type="GO" id="GO:0000166">
    <property type="term" value="F:nucleotide binding"/>
    <property type="evidence" value="ECO:0007669"/>
    <property type="project" value="UniProtKB-KW"/>
</dbReference>
<keyword evidence="4" id="KW-0479">Metal-binding</keyword>
<dbReference type="GO" id="GO:0016779">
    <property type="term" value="F:nucleotidyltransferase activity"/>
    <property type="evidence" value="ECO:0007669"/>
    <property type="project" value="UniProtKB-KW"/>
</dbReference>
<protein>
    <recommendedName>
        <fullName evidence="13">HD domain-containing protein</fullName>
    </recommendedName>
</protein>
<dbReference type="Pfam" id="PF01743">
    <property type="entry name" value="PolyA_pol"/>
    <property type="match status" value="1"/>
</dbReference>
<evidence type="ECO:0000313" key="11">
    <source>
        <dbReference type="EMBL" id="PIZ46287.1"/>
    </source>
</evidence>